<reference evidence="2" key="2">
    <citation type="submission" date="2020-02" db="EMBL/GenBank/DDBJ databases">
        <authorList>
            <person name="Gilchrist C.L.M."/>
            <person name="Chooi Y.-H."/>
        </authorList>
    </citation>
    <scope>NUCLEOTIDE SEQUENCE</scope>
    <source>
        <strain evidence="2">MST-FP2251</strain>
    </source>
</reference>
<keyword evidence="1" id="KW-0472">Membrane</keyword>
<keyword evidence="3" id="KW-1185">Reference proteome</keyword>
<reference evidence="2" key="1">
    <citation type="journal article" date="2019" name="Beilstein J. Org. Chem.">
        <title>Nanangenines: drimane sesquiterpenoids as the dominant metabolite cohort of a novel Australian fungus, Aspergillus nanangensis.</title>
        <authorList>
            <person name="Lacey H.J."/>
            <person name="Gilchrist C.L.M."/>
            <person name="Crombie A."/>
            <person name="Kalaitzis J.A."/>
            <person name="Vuong D."/>
            <person name="Rutledge P.J."/>
            <person name="Turner P."/>
            <person name="Pitt J.I."/>
            <person name="Lacey E."/>
            <person name="Chooi Y.H."/>
            <person name="Piggott A.M."/>
        </authorList>
    </citation>
    <scope>NUCLEOTIDE SEQUENCE</scope>
    <source>
        <strain evidence="2">MST-FP2251</strain>
    </source>
</reference>
<gene>
    <name evidence="2" type="ORF">FE257_002094</name>
</gene>
<evidence type="ECO:0000313" key="2">
    <source>
        <dbReference type="EMBL" id="KAF9892317.1"/>
    </source>
</evidence>
<evidence type="ECO:0000313" key="3">
    <source>
        <dbReference type="Proteomes" id="UP001194746"/>
    </source>
</evidence>
<protein>
    <submittedName>
        <fullName evidence="2">Uncharacterized protein</fullName>
    </submittedName>
</protein>
<feature type="transmembrane region" description="Helical" evidence="1">
    <location>
        <begin position="43"/>
        <end position="66"/>
    </location>
</feature>
<proteinExistence type="predicted"/>
<dbReference type="Proteomes" id="UP001194746">
    <property type="component" value="Unassembled WGS sequence"/>
</dbReference>
<feature type="transmembrane region" description="Helical" evidence="1">
    <location>
        <begin position="72"/>
        <end position="94"/>
    </location>
</feature>
<keyword evidence="1" id="KW-0812">Transmembrane</keyword>
<organism evidence="2 3">
    <name type="scientific">Aspergillus nanangensis</name>
    <dbReference type="NCBI Taxonomy" id="2582783"/>
    <lineage>
        <taxon>Eukaryota</taxon>
        <taxon>Fungi</taxon>
        <taxon>Dikarya</taxon>
        <taxon>Ascomycota</taxon>
        <taxon>Pezizomycotina</taxon>
        <taxon>Eurotiomycetes</taxon>
        <taxon>Eurotiomycetidae</taxon>
        <taxon>Eurotiales</taxon>
        <taxon>Aspergillaceae</taxon>
        <taxon>Aspergillus</taxon>
        <taxon>Aspergillus subgen. Circumdati</taxon>
    </lineage>
</organism>
<sequence>MAPRTSTWIHIAFRLLFLLSGLGLLIVAIYEAVRWGPIRHQKIYPAVIVSAAITILTEISGVAILIRWPNWMGLLVLLDIVILVVGIIGVVNIMNNDYHYSDMPDPRPTGWQGIDAVTFILALVVV</sequence>
<dbReference type="EMBL" id="VCAU01000013">
    <property type="protein sequence ID" value="KAF9892317.1"/>
    <property type="molecule type" value="Genomic_DNA"/>
</dbReference>
<feature type="transmembrane region" description="Helical" evidence="1">
    <location>
        <begin position="12"/>
        <end position="31"/>
    </location>
</feature>
<name>A0AAD4GWW2_ASPNN</name>
<evidence type="ECO:0000256" key="1">
    <source>
        <dbReference type="SAM" id="Phobius"/>
    </source>
</evidence>
<keyword evidence="1" id="KW-1133">Transmembrane helix</keyword>
<dbReference type="AlphaFoldDB" id="A0AAD4GWW2"/>
<comment type="caution">
    <text evidence="2">The sequence shown here is derived from an EMBL/GenBank/DDBJ whole genome shotgun (WGS) entry which is preliminary data.</text>
</comment>
<accession>A0AAD4GWW2</accession>